<proteinExistence type="predicted"/>
<name>A0ABS3VPV4_MICEH</name>
<reference evidence="3 4" key="1">
    <citation type="submission" date="2019-12" db="EMBL/GenBank/DDBJ databases">
        <title>Whole genome sequencing of endophytic Actinobacterium Micromonospora sp. MPMI6T.</title>
        <authorList>
            <person name="Evv R."/>
            <person name="Podile A.R."/>
        </authorList>
    </citation>
    <scope>NUCLEOTIDE SEQUENCE [LARGE SCALE GENOMIC DNA]</scope>
    <source>
        <strain evidence="3 4">MPMI6</strain>
    </source>
</reference>
<gene>
    <name evidence="3" type="ORF">GSF22_11260</name>
</gene>
<dbReference type="EMBL" id="WVUH01000073">
    <property type="protein sequence ID" value="MBO4206574.1"/>
    <property type="molecule type" value="Genomic_DNA"/>
</dbReference>
<feature type="chain" id="PRO_5046582448" evidence="1">
    <location>
        <begin position="23"/>
        <end position="344"/>
    </location>
</feature>
<keyword evidence="3" id="KW-0378">Hydrolase</keyword>
<dbReference type="Pfam" id="PF12697">
    <property type="entry name" value="Abhydrolase_6"/>
    <property type="match status" value="1"/>
</dbReference>
<keyword evidence="1" id="KW-0732">Signal</keyword>
<dbReference type="Proteomes" id="UP000823521">
    <property type="component" value="Unassembled WGS sequence"/>
</dbReference>
<dbReference type="GO" id="GO:0016787">
    <property type="term" value="F:hydrolase activity"/>
    <property type="evidence" value="ECO:0007669"/>
    <property type="project" value="UniProtKB-KW"/>
</dbReference>
<dbReference type="SUPFAM" id="SSF53474">
    <property type="entry name" value="alpha/beta-Hydrolases"/>
    <property type="match status" value="1"/>
</dbReference>
<dbReference type="InterPro" id="IPR029058">
    <property type="entry name" value="AB_hydrolase_fold"/>
</dbReference>
<sequence length="344" mass="35767">MLAAAVVVLATGLVASPGPASASGPQCTEHTVSVSLTDGGAVDQTIVGDLCLPATGTPETVQLLVHGGTYGRAYWDFPYQPYLYSYRQYANTAGYATFNVDLPGVGESSHPNSSLVDVFSSATALHQVITKLRAGTIGPVAFDKVVYVGHSLGVATGWAVASTYGGIDGFIATGAARALSTTGSAPLIADVIPAAQDPKFAPLNLDSGYLALPPATRAQAFYHPTTSDPQVVAVDNNTREPMTANTQISGIGVFLQPVQTAVTLDITVPVLSVFGGRDALFCAADAYDCTNYTAIKQAEAPYYANAASFDLVIVPETGHDLNTHYTAPYTFLTMLAWAATHVAP</sequence>
<dbReference type="RefSeq" id="WP_208813477.1">
    <property type="nucleotide sequence ID" value="NZ_WVUH01000073.1"/>
</dbReference>
<dbReference type="InterPro" id="IPR000073">
    <property type="entry name" value="AB_hydrolase_1"/>
</dbReference>
<evidence type="ECO:0000259" key="2">
    <source>
        <dbReference type="Pfam" id="PF12697"/>
    </source>
</evidence>
<organism evidence="3 4">
    <name type="scientific">Micromonospora echinofusca</name>
    <dbReference type="NCBI Taxonomy" id="47858"/>
    <lineage>
        <taxon>Bacteria</taxon>
        <taxon>Bacillati</taxon>
        <taxon>Actinomycetota</taxon>
        <taxon>Actinomycetes</taxon>
        <taxon>Micromonosporales</taxon>
        <taxon>Micromonosporaceae</taxon>
        <taxon>Micromonospora</taxon>
    </lineage>
</organism>
<dbReference type="Gene3D" id="3.40.50.1820">
    <property type="entry name" value="alpha/beta hydrolase"/>
    <property type="match status" value="1"/>
</dbReference>
<accession>A0ABS3VPV4</accession>
<feature type="domain" description="AB hydrolase-1" evidence="2">
    <location>
        <begin position="63"/>
        <end position="323"/>
    </location>
</feature>
<comment type="caution">
    <text evidence="3">The sequence shown here is derived from an EMBL/GenBank/DDBJ whole genome shotgun (WGS) entry which is preliminary data.</text>
</comment>
<evidence type="ECO:0000256" key="1">
    <source>
        <dbReference type="SAM" id="SignalP"/>
    </source>
</evidence>
<evidence type="ECO:0000313" key="3">
    <source>
        <dbReference type="EMBL" id="MBO4206574.1"/>
    </source>
</evidence>
<keyword evidence="4" id="KW-1185">Reference proteome</keyword>
<protein>
    <submittedName>
        <fullName evidence="3">Alpha/beta fold hydrolase</fullName>
    </submittedName>
</protein>
<evidence type="ECO:0000313" key="4">
    <source>
        <dbReference type="Proteomes" id="UP000823521"/>
    </source>
</evidence>
<feature type="signal peptide" evidence="1">
    <location>
        <begin position="1"/>
        <end position="22"/>
    </location>
</feature>